<sequence>MSDSEKLSRVLSALPESVRLIVFGLSLDELELVLKRKFLSFNTLSEFLVLKLSKVKVENNDDVLVLKEILVILESSQRLASSIVELNGQSDLLFKMNNTIFGSIFCLLPSELQKKFVDKFQLEDVSNLIQFVNDEVEKKIAHIRFLGNSSVLKQSKVKVVQDKQKESKNSSNRRSPYSANQRSNEVIERHNQLPTPGCIITVTWRHPNDDRHGKTLAGLVTEATPCEHAHLYDLVRNEDNIELKFHNLESSQLILDRLDTIDSITYQKKTDKPAIKYVVMGLAPDNTADFIERYVTFNHQKREPTTKPRVKVIYQGPGAKEDIAVAAFATDSEHIAAQVARTEHLRFGPWQLKTWAFTDYNMCHQCHVPFHHTNQCRRTPACSVCGDTNHPAQSCPDTNNKTVHYCMSCKMNGHTSYYRNCPVYLALNRQHFLN</sequence>
<protein>
    <submittedName>
        <fullName evidence="2">Uncharacterized protein</fullName>
    </submittedName>
</protein>
<comment type="caution">
    <text evidence="2">The sequence shown here is derived from an EMBL/GenBank/DDBJ whole genome shotgun (WGS) entry which is preliminary data.</text>
</comment>
<gene>
    <name evidence="2" type="ORF">RDWZM_008328</name>
</gene>
<evidence type="ECO:0000313" key="2">
    <source>
        <dbReference type="EMBL" id="KAJ6217171.1"/>
    </source>
</evidence>
<evidence type="ECO:0000313" key="3">
    <source>
        <dbReference type="Proteomes" id="UP001142055"/>
    </source>
</evidence>
<organism evidence="2 3">
    <name type="scientific">Blomia tropicalis</name>
    <name type="common">Mite</name>
    <dbReference type="NCBI Taxonomy" id="40697"/>
    <lineage>
        <taxon>Eukaryota</taxon>
        <taxon>Metazoa</taxon>
        <taxon>Ecdysozoa</taxon>
        <taxon>Arthropoda</taxon>
        <taxon>Chelicerata</taxon>
        <taxon>Arachnida</taxon>
        <taxon>Acari</taxon>
        <taxon>Acariformes</taxon>
        <taxon>Sarcoptiformes</taxon>
        <taxon>Astigmata</taxon>
        <taxon>Glycyphagoidea</taxon>
        <taxon>Echimyopodidae</taxon>
        <taxon>Blomia</taxon>
    </lineage>
</organism>
<feature type="compositionally biased region" description="Basic and acidic residues" evidence="1">
    <location>
        <begin position="159"/>
        <end position="168"/>
    </location>
</feature>
<feature type="region of interest" description="Disordered" evidence="1">
    <location>
        <begin position="159"/>
        <end position="188"/>
    </location>
</feature>
<accession>A0A9Q0M174</accession>
<feature type="compositionally biased region" description="Polar residues" evidence="1">
    <location>
        <begin position="169"/>
        <end position="184"/>
    </location>
</feature>
<dbReference type="Proteomes" id="UP001142055">
    <property type="component" value="Chromosome 3"/>
</dbReference>
<name>A0A9Q0M174_BLOTA</name>
<keyword evidence="3" id="KW-1185">Reference proteome</keyword>
<reference evidence="2" key="1">
    <citation type="submission" date="2022-12" db="EMBL/GenBank/DDBJ databases">
        <title>Genome assemblies of Blomia tropicalis.</title>
        <authorList>
            <person name="Cui Y."/>
        </authorList>
    </citation>
    <scope>NUCLEOTIDE SEQUENCE</scope>
    <source>
        <tissue evidence="2">Adult mites</tissue>
    </source>
</reference>
<evidence type="ECO:0000256" key="1">
    <source>
        <dbReference type="SAM" id="MobiDB-lite"/>
    </source>
</evidence>
<dbReference type="EMBL" id="JAPWDV010000003">
    <property type="protein sequence ID" value="KAJ6217171.1"/>
    <property type="molecule type" value="Genomic_DNA"/>
</dbReference>
<dbReference type="AlphaFoldDB" id="A0A9Q0M174"/>
<proteinExistence type="predicted"/>